<feature type="compositionally biased region" description="Low complexity" evidence="1">
    <location>
        <begin position="67"/>
        <end position="84"/>
    </location>
</feature>
<accession>A0A9P8WE12</accession>
<proteinExistence type="predicted"/>
<dbReference type="AlphaFoldDB" id="A0A9P8WE12"/>
<keyword evidence="5" id="KW-1185">Reference proteome</keyword>
<dbReference type="EMBL" id="JAGPYM010000003">
    <property type="protein sequence ID" value="KAH6896865.1"/>
    <property type="molecule type" value="Genomic_DNA"/>
</dbReference>
<gene>
    <name evidence="4" type="ORF">B0T10DRAFT_454751</name>
</gene>
<evidence type="ECO:0000256" key="3">
    <source>
        <dbReference type="SAM" id="SignalP"/>
    </source>
</evidence>
<feature type="region of interest" description="Disordered" evidence="1">
    <location>
        <begin position="458"/>
        <end position="513"/>
    </location>
</feature>
<evidence type="ECO:0000313" key="5">
    <source>
        <dbReference type="Proteomes" id="UP000777438"/>
    </source>
</evidence>
<keyword evidence="2" id="KW-0472">Membrane</keyword>
<feature type="region of interest" description="Disordered" evidence="1">
    <location>
        <begin position="362"/>
        <end position="387"/>
    </location>
</feature>
<feature type="region of interest" description="Disordered" evidence="1">
    <location>
        <begin position="67"/>
        <end position="109"/>
    </location>
</feature>
<feature type="compositionally biased region" description="Low complexity" evidence="1">
    <location>
        <begin position="310"/>
        <end position="329"/>
    </location>
</feature>
<comment type="caution">
    <text evidence="4">The sequence shown here is derived from an EMBL/GenBank/DDBJ whole genome shotgun (WGS) entry which is preliminary data.</text>
</comment>
<feature type="compositionally biased region" description="Low complexity" evidence="1">
    <location>
        <begin position="93"/>
        <end position="109"/>
    </location>
</feature>
<feature type="chain" id="PRO_5040431761" evidence="3">
    <location>
        <begin position="18"/>
        <end position="513"/>
    </location>
</feature>
<sequence>MQLRGLLFLGLVLGTEGSNIARFRAAAPYHKKLARQASDTDSSNTDAADPTSTAVAVVTATSTVADAATTSQDTSDSSTTQDAGGSSGGSSDSGGSSTSAAGGSSDADTTVTRTVTVTDANADTITKATTVMKTVTSTVLVTSTAFKTDTVTSSGETATSTVYETSTQWANEKRALDLAPRTVGEDGIVIAEPVITQAPQLDSDDEEFDLLRPRDMLAKRDTVTVTTTVTVGDDSGKTVTNAVTRTVISTTSSQTKITKTITETEQADASTTVTVTSTLVITSTRVTTNVVQTATVAPSGSYGSDGNGGDDSSSDNSGSSSSSSSGLSTGAKAGIGAGAGVGGLIVLGLVLWCCFRKRNKPSKSELDDMFGSSEVPVGPGPVRDSSARLSSHMSQVSPTIPNVSPAKVNPAPEGYRGTALGDGRSGYAKPKPFGAAYAPAVSPEGTYSRTATVTSAGDERMDIPPNAVELGNDGNNAKWSHPEAAEIDGNQVTSPHGSAPPDHVYEMPSQQYR</sequence>
<feature type="region of interest" description="Disordered" evidence="1">
    <location>
        <begin position="296"/>
        <end position="329"/>
    </location>
</feature>
<keyword evidence="2" id="KW-0812">Transmembrane</keyword>
<evidence type="ECO:0000256" key="2">
    <source>
        <dbReference type="SAM" id="Phobius"/>
    </source>
</evidence>
<keyword evidence="3" id="KW-0732">Signal</keyword>
<name>A0A9P8WE12_9HYPO</name>
<evidence type="ECO:0000313" key="4">
    <source>
        <dbReference type="EMBL" id="KAH6896865.1"/>
    </source>
</evidence>
<feature type="signal peptide" evidence="3">
    <location>
        <begin position="1"/>
        <end position="17"/>
    </location>
</feature>
<dbReference type="Proteomes" id="UP000777438">
    <property type="component" value="Unassembled WGS sequence"/>
</dbReference>
<organism evidence="4 5">
    <name type="scientific">Thelonectria olida</name>
    <dbReference type="NCBI Taxonomy" id="1576542"/>
    <lineage>
        <taxon>Eukaryota</taxon>
        <taxon>Fungi</taxon>
        <taxon>Dikarya</taxon>
        <taxon>Ascomycota</taxon>
        <taxon>Pezizomycotina</taxon>
        <taxon>Sordariomycetes</taxon>
        <taxon>Hypocreomycetidae</taxon>
        <taxon>Hypocreales</taxon>
        <taxon>Nectriaceae</taxon>
        <taxon>Thelonectria</taxon>
    </lineage>
</organism>
<keyword evidence="2" id="KW-1133">Transmembrane helix</keyword>
<protein>
    <submittedName>
        <fullName evidence="4">Uncharacterized protein</fullName>
    </submittedName>
</protein>
<reference evidence="4 5" key="1">
    <citation type="journal article" date="2021" name="Nat. Commun.">
        <title>Genetic determinants of endophytism in the Arabidopsis root mycobiome.</title>
        <authorList>
            <person name="Mesny F."/>
            <person name="Miyauchi S."/>
            <person name="Thiergart T."/>
            <person name="Pickel B."/>
            <person name="Atanasova L."/>
            <person name="Karlsson M."/>
            <person name="Huettel B."/>
            <person name="Barry K.W."/>
            <person name="Haridas S."/>
            <person name="Chen C."/>
            <person name="Bauer D."/>
            <person name="Andreopoulos W."/>
            <person name="Pangilinan J."/>
            <person name="LaButti K."/>
            <person name="Riley R."/>
            <person name="Lipzen A."/>
            <person name="Clum A."/>
            <person name="Drula E."/>
            <person name="Henrissat B."/>
            <person name="Kohler A."/>
            <person name="Grigoriev I.V."/>
            <person name="Martin F.M."/>
            <person name="Hacquard S."/>
        </authorList>
    </citation>
    <scope>NUCLEOTIDE SEQUENCE [LARGE SCALE GENOMIC DNA]</scope>
    <source>
        <strain evidence="4 5">MPI-CAGE-CH-0241</strain>
    </source>
</reference>
<feature type="transmembrane region" description="Helical" evidence="2">
    <location>
        <begin position="333"/>
        <end position="355"/>
    </location>
</feature>
<evidence type="ECO:0000256" key="1">
    <source>
        <dbReference type="SAM" id="MobiDB-lite"/>
    </source>
</evidence>
<dbReference type="OrthoDB" id="5103320at2759"/>